<feature type="transmembrane region" description="Helical" evidence="2">
    <location>
        <begin position="166"/>
        <end position="184"/>
    </location>
</feature>
<organism evidence="3 4">
    <name type="scientific">Fimbriiglobus ruber</name>
    <dbReference type="NCBI Taxonomy" id="1908690"/>
    <lineage>
        <taxon>Bacteria</taxon>
        <taxon>Pseudomonadati</taxon>
        <taxon>Planctomycetota</taxon>
        <taxon>Planctomycetia</taxon>
        <taxon>Gemmatales</taxon>
        <taxon>Gemmataceae</taxon>
        <taxon>Fimbriiglobus</taxon>
    </lineage>
</organism>
<evidence type="ECO:0000313" key="4">
    <source>
        <dbReference type="Proteomes" id="UP000214646"/>
    </source>
</evidence>
<name>A0A225D4H2_9BACT</name>
<proteinExistence type="predicted"/>
<keyword evidence="2" id="KW-0472">Membrane</keyword>
<evidence type="ECO:0000256" key="2">
    <source>
        <dbReference type="SAM" id="Phobius"/>
    </source>
</evidence>
<dbReference type="Proteomes" id="UP000214646">
    <property type="component" value="Unassembled WGS sequence"/>
</dbReference>
<reference evidence="4" key="1">
    <citation type="submission" date="2017-06" db="EMBL/GenBank/DDBJ databases">
        <title>Genome analysis of Fimbriiglobus ruber SP5, the first member of the order Planctomycetales with confirmed chitinolytic capability.</title>
        <authorList>
            <person name="Ravin N.V."/>
            <person name="Rakitin A.L."/>
            <person name="Ivanova A.A."/>
            <person name="Beletsky A.V."/>
            <person name="Kulichevskaya I.S."/>
            <person name="Mardanov A.V."/>
            <person name="Dedysh S.N."/>
        </authorList>
    </citation>
    <scope>NUCLEOTIDE SEQUENCE [LARGE SCALE GENOMIC DNA]</scope>
    <source>
        <strain evidence="4">SP5</strain>
    </source>
</reference>
<evidence type="ECO:0000256" key="1">
    <source>
        <dbReference type="SAM" id="MobiDB-lite"/>
    </source>
</evidence>
<keyword evidence="4" id="KW-1185">Reference proteome</keyword>
<comment type="caution">
    <text evidence="3">The sequence shown here is derived from an EMBL/GenBank/DDBJ whole genome shotgun (WGS) entry which is preliminary data.</text>
</comment>
<dbReference type="AlphaFoldDB" id="A0A225D4H2"/>
<protein>
    <submittedName>
        <fullName evidence="3">Uncharacterized protein</fullName>
    </submittedName>
</protein>
<feature type="region of interest" description="Disordered" evidence="1">
    <location>
        <begin position="190"/>
        <end position="211"/>
    </location>
</feature>
<dbReference type="EMBL" id="NIDE01000017">
    <property type="protein sequence ID" value="OWK35833.1"/>
    <property type="molecule type" value="Genomic_DNA"/>
</dbReference>
<evidence type="ECO:0000313" key="3">
    <source>
        <dbReference type="EMBL" id="OWK35833.1"/>
    </source>
</evidence>
<sequence length="390" mass="44872">MFLLADTPNAHLNNEHKGHKFLVSSVPVDEGRCAKWVDVCKSQGEGYGYGADWIGVSEQITQHATGRGGYDASKQASLTESKQALLLVDVEVGKLSEFQRDEIAAKLRRHLREIDRIAMNELEPRNADGLIVRVDKLQTWLEEIRPMVPGTAPKIPPIRPRSSRKWLGHGIVALAVAVAVAVLLNDKTTDTKQTDTKPGSKENDKPKQKTDAEIYTEIQTAIDTAREEKYNLHPEELWSKRREGLNNKNEEIYAYAKEWMKHHRGQAKTPQALVEFLNDKLKWFFEEPSGDYKTLVDSKHKEAVEIINEVLKELYKSGYGQLANNSTQKTWDVNREEWMPLLDKLNWTKKVEEIKTTREHLNHLRKFTECKWGTTDYDKEKEKLIEPKEF</sequence>
<keyword evidence="2" id="KW-1133">Transmembrane helix</keyword>
<keyword evidence="2" id="KW-0812">Transmembrane</keyword>
<accession>A0A225D4H2</accession>
<gene>
    <name evidence="3" type="ORF">FRUB_08396</name>
</gene>